<dbReference type="InterPro" id="IPR008538">
    <property type="entry name" value="Uma2"/>
</dbReference>
<dbReference type="Proteomes" id="UP000065807">
    <property type="component" value="Chromosome"/>
</dbReference>
<dbReference type="EMBL" id="AP014924">
    <property type="protein sequence ID" value="BAS28732.1"/>
    <property type="molecule type" value="Genomic_DNA"/>
</dbReference>
<dbReference type="Pfam" id="PF05685">
    <property type="entry name" value="Uma2"/>
    <property type="match status" value="1"/>
</dbReference>
<sequence>MGSMIDDKVYDVALTYDDYRRMPEGERYELLEGDLQLTPAPSPLHQRVSRRIQAALNDHVEKHGLGEVFNAPIDVVLSHTTVVQPDVLFIARERAGIVGAESISAAPDLVIEILSPSSTMRDQVTKRRLYGRYGVREYWIVDPEARSIEVCVHSGRELVTHGVWQAGMEMESPLLEGFRLAVAPIFA</sequence>
<dbReference type="STRING" id="1555112.LIP_2903"/>
<dbReference type="SUPFAM" id="SSF52980">
    <property type="entry name" value="Restriction endonuclease-like"/>
    <property type="match status" value="1"/>
</dbReference>
<organism evidence="2 3">
    <name type="scientific">Limnochorda pilosa</name>
    <dbReference type="NCBI Taxonomy" id="1555112"/>
    <lineage>
        <taxon>Bacteria</taxon>
        <taxon>Bacillati</taxon>
        <taxon>Bacillota</taxon>
        <taxon>Limnochordia</taxon>
        <taxon>Limnochordales</taxon>
        <taxon>Limnochordaceae</taxon>
        <taxon>Limnochorda</taxon>
    </lineage>
</organism>
<evidence type="ECO:0000313" key="2">
    <source>
        <dbReference type="EMBL" id="BAS28732.1"/>
    </source>
</evidence>
<gene>
    <name evidence="2" type="ORF">LIP_2903</name>
</gene>
<dbReference type="PANTHER" id="PTHR34107:SF4">
    <property type="entry name" value="SLL1222 PROTEIN"/>
    <property type="match status" value="1"/>
</dbReference>
<keyword evidence="3" id="KW-1185">Reference proteome</keyword>
<reference evidence="3" key="1">
    <citation type="submission" date="2015-07" db="EMBL/GenBank/DDBJ databases">
        <title>Complete genome sequence and phylogenetic analysis of Limnochorda pilosa.</title>
        <authorList>
            <person name="Watanabe M."/>
            <person name="Kojima H."/>
            <person name="Fukui M."/>
        </authorList>
    </citation>
    <scope>NUCLEOTIDE SEQUENCE [LARGE SCALE GENOMIC DNA]</scope>
    <source>
        <strain evidence="3">HC45</strain>
    </source>
</reference>
<dbReference type="CDD" id="cd06260">
    <property type="entry name" value="DUF820-like"/>
    <property type="match status" value="1"/>
</dbReference>
<dbReference type="PANTHER" id="PTHR34107">
    <property type="entry name" value="SLL0198 PROTEIN-RELATED"/>
    <property type="match status" value="1"/>
</dbReference>
<proteinExistence type="predicted"/>
<name>A0A0K2SP15_LIMPI</name>
<accession>A0A0K2SP15</accession>
<dbReference type="InterPro" id="IPR011335">
    <property type="entry name" value="Restrct_endonuc-II-like"/>
</dbReference>
<evidence type="ECO:0000313" key="3">
    <source>
        <dbReference type="Proteomes" id="UP000065807"/>
    </source>
</evidence>
<evidence type="ECO:0000259" key="1">
    <source>
        <dbReference type="Pfam" id="PF05685"/>
    </source>
</evidence>
<dbReference type="AlphaFoldDB" id="A0A0K2SP15"/>
<dbReference type="KEGG" id="lpil:LIP_2903"/>
<reference evidence="3" key="2">
    <citation type="journal article" date="2016" name="Int. J. Syst. Evol. Microbiol.">
        <title>Complete genome sequence and cell structure of Limnochorda pilosa, a Gram-negative spore-former within the phylum Firmicutes.</title>
        <authorList>
            <person name="Watanabe M."/>
            <person name="Kojima H."/>
            <person name="Fukui M."/>
        </authorList>
    </citation>
    <scope>NUCLEOTIDE SEQUENCE [LARGE SCALE GENOMIC DNA]</scope>
    <source>
        <strain evidence="3">HC45</strain>
    </source>
</reference>
<protein>
    <recommendedName>
        <fullName evidence="1">Putative restriction endonuclease domain-containing protein</fullName>
    </recommendedName>
</protein>
<dbReference type="InterPro" id="IPR012296">
    <property type="entry name" value="Nuclease_put_TT1808"/>
</dbReference>
<feature type="domain" description="Putative restriction endonuclease" evidence="1">
    <location>
        <begin position="17"/>
        <end position="183"/>
    </location>
</feature>
<dbReference type="Gene3D" id="3.90.1570.10">
    <property type="entry name" value="tt1808, chain A"/>
    <property type="match status" value="1"/>
</dbReference>
<dbReference type="PATRIC" id="fig|1555112.3.peg.2946"/>